<keyword evidence="2" id="KW-1185">Reference proteome</keyword>
<evidence type="ECO:0000313" key="1">
    <source>
        <dbReference type="EMBL" id="OPL20792.1"/>
    </source>
</evidence>
<accession>A0A409V730</accession>
<gene>
    <name evidence="1" type="ORF">AM593_07827</name>
</gene>
<sequence length="91" mass="10531">MVEEAEVLGENHRATRWKQTNQRDIRRLISRLDHHYLINSLKSVVEGLLATHSTDVWSTYGGLNRVTKEVEKILYHGLRSTQKSSKSIKES</sequence>
<dbReference type="AlphaFoldDB" id="A0A409V730"/>
<dbReference type="Gene3D" id="1.20.58.900">
    <property type="match status" value="1"/>
</dbReference>
<dbReference type="Proteomes" id="UP000266721">
    <property type="component" value="Unassembled WGS sequence"/>
</dbReference>
<dbReference type="EMBL" id="KV600312">
    <property type="protein sequence ID" value="OPL20792.1"/>
    <property type="molecule type" value="Genomic_DNA"/>
</dbReference>
<feature type="non-terminal residue" evidence="1">
    <location>
        <position position="1"/>
    </location>
</feature>
<organism evidence="1 2">
    <name type="scientific">Mytilus galloprovincialis</name>
    <name type="common">Mediterranean mussel</name>
    <dbReference type="NCBI Taxonomy" id="29158"/>
    <lineage>
        <taxon>Eukaryota</taxon>
        <taxon>Metazoa</taxon>
        <taxon>Spiralia</taxon>
        <taxon>Lophotrochozoa</taxon>
        <taxon>Mollusca</taxon>
        <taxon>Bivalvia</taxon>
        <taxon>Autobranchia</taxon>
        <taxon>Pteriomorphia</taxon>
        <taxon>Mytilida</taxon>
        <taxon>Mytiloidea</taxon>
        <taxon>Mytilidae</taxon>
        <taxon>Mytilinae</taxon>
        <taxon>Mytilus</taxon>
    </lineage>
</organism>
<name>A0A409V730_MYTGA</name>
<proteinExistence type="predicted"/>
<evidence type="ECO:0000313" key="2">
    <source>
        <dbReference type="Proteomes" id="UP000266721"/>
    </source>
</evidence>
<protein>
    <submittedName>
        <fullName evidence="1">Run protein domain beclin-1 interacting and cystein-rich containing</fullName>
    </submittedName>
</protein>
<dbReference type="SUPFAM" id="SSF140741">
    <property type="entry name" value="RUN domain-like"/>
    <property type="match status" value="1"/>
</dbReference>
<reference evidence="1 2" key="1">
    <citation type="journal article" date="2016" name="PLoS ONE">
        <title>A First Insight into the Genome of the Filter-Feeder Mussel Mytilus galloprovincialis.</title>
        <authorList>
            <person name="Murgarella M."/>
            <person name="Puiu D."/>
            <person name="Novoa B."/>
            <person name="Figueras A."/>
            <person name="Posada D."/>
            <person name="Canchaya C."/>
        </authorList>
    </citation>
    <scope>NUCLEOTIDE SEQUENCE [LARGE SCALE GENOMIC DNA]</scope>
    <source>
        <tissue evidence="1">Muscle</tissue>
    </source>
</reference>
<dbReference type="InterPro" id="IPR037213">
    <property type="entry name" value="Run_dom_sf"/>
</dbReference>